<dbReference type="EMBL" id="JBAHYK010001153">
    <property type="protein sequence ID" value="KAL0569284.1"/>
    <property type="molecule type" value="Genomic_DNA"/>
</dbReference>
<feature type="region of interest" description="Disordered" evidence="2">
    <location>
        <begin position="344"/>
        <end position="382"/>
    </location>
</feature>
<feature type="coiled-coil region" evidence="1">
    <location>
        <begin position="303"/>
        <end position="335"/>
    </location>
</feature>
<evidence type="ECO:0000313" key="3">
    <source>
        <dbReference type="EMBL" id="KAL0569284.1"/>
    </source>
</evidence>
<evidence type="ECO:0000313" key="4">
    <source>
        <dbReference type="Proteomes" id="UP001465976"/>
    </source>
</evidence>
<feature type="region of interest" description="Disordered" evidence="2">
    <location>
        <begin position="15"/>
        <end position="132"/>
    </location>
</feature>
<keyword evidence="4" id="KW-1185">Reference proteome</keyword>
<feature type="compositionally biased region" description="Acidic residues" evidence="2">
    <location>
        <begin position="145"/>
        <end position="156"/>
    </location>
</feature>
<proteinExistence type="predicted"/>
<dbReference type="Proteomes" id="UP001465976">
    <property type="component" value="Unassembled WGS sequence"/>
</dbReference>
<keyword evidence="1" id="KW-0175">Coiled coil</keyword>
<evidence type="ECO:0000256" key="1">
    <source>
        <dbReference type="SAM" id="Coils"/>
    </source>
</evidence>
<gene>
    <name evidence="3" type="ORF">V5O48_012686</name>
</gene>
<evidence type="ECO:0000256" key="2">
    <source>
        <dbReference type="SAM" id="MobiDB-lite"/>
    </source>
</evidence>
<comment type="caution">
    <text evidence="3">The sequence shown here is derived from an EMBL/GenBank/DDBJ whole genome shotgun (WGS) entry which is preliminary data.</text>
</comment>
<protein>
    <submittedName>
        <fullName evidence="3">Uncharacterized protein</fullName>
    </submittedName>
</protein>
<name>A0ABR3F249_9AGAR</name>
<feature type="compositionally biased region" description="Low complexity" evidence="2">
    <location>
        <begin position="41"/>
        <end position="105"/>
    </location>
</feature>
<feature type="region of interest" description="Disordered" evidence="2">
    <location>
        <begin position="144"/>
        <end position="169"/>
    </location>
</feature>
<accession>A0ABR3F249</accession>
<sequence length="382" mass="41775">MRPQCIEHTLLFDPLTGGIRPHRRPEPYPTTRVRFNGQSHARSTTPAPSRSTSSSSTTAPTSNNAHAASSSASTTPPAARSSSATPRTPPTAASTRTAPSPSATPQTIRSVLRKPRASPAPIESSDDSDSDMEVQVKMEVVLEQSDSDSDDYDDELQTTPTPVSSDVEMEDGNVEGGGVVNDGIVNDDVGHATPDGDYESDLTDLDMLVRTDKIRRPPGEAGRDWSLQKVLGWSIVKYRAVRTFVGAKVGEHMDCDKPPTDQPLADMRKIREITIKKFPWIDYEYYEAWPIDDFIKSGLKYRKQRLREKKRKTALANAEAELKKAQKANEELVAAVGGSGTSTRTITITKKTKQNKNAQPKEQPKSRNGAVATRSMTRVGGK</sequence>
<organism evidence="3 4">
    <name type="scientific">Marasmius crinis-equi</name>
    <dbReference type="NCBI Taxonomy" id="585013"/>
    <lineage>
        <taxon>Eukaryota</taxon>
        <taxon>Fungi</taxon>
        <taxon>Dikarya</taxon>
        <taxon>Basidiomycota</taxon>
        <taxon>Agaricomycotina</taxon>
        <taxon>Agaricomycetes</taxon>
        <taxon>Agaricomycetidae</taxon>
        <taxon>Agaricales</taxon>
        <taxon>Marasmiineae</taxon>
        <taxon>Marasmiaceae</taxon>
        <taxon>Marasmius</taxon>
    </lineage>
</organism>
<reference evidence="3 4" key="1">
    <citation type="submission" date="2024-02" db="EMBL/GenBank/DDBJ databases">
        <title>A draft genome for the cacao thread blight pathogen Marasmius crinis-equi.</title>
        <authorList>
            <person name="Cohen S.P."/>
            <person name="Baruah I.K."/>
            <person name="Amoako-Attah I."/>
            <person name="Bukari Y."/>
            <person name="Meinhardt L.W."/>
            <person name="Bailey B.A."/>
        </authorList>
    </citation>
    <scope>NUCLEOTIDE SEQUENCE [LARGE SCALE GENOMIC DNA]</scope>
    <source>
        <strain evidence="3 4">GH-76</strain>
    </source>
</reference>